<evidence type="ECO:0000313" key="1">
    <source>
        <dbReference type="Ensembl" id="ENSMFAP00000051922.1"/>
    </source>
</evidence>
<name>A0A7N9CJB9_MACFA</name>
<organism evidence="1 2">
    <name type="scientific">Macaca fascicularis</name>
    <name type="common">Crab-eating macaque</name>
    <name type="synonym">Cynomolgus monkey</name>
    <dbReference type="NCBI Taxonomy" id="9541"/>
    <lineage>
        <taxon>Eukaryota</taxon>
        <taxon>Metazoa</taxon>
        <taxon>Chordata</taxon>
        <taxon>Craniata</taxon>
        <taxon>Vertebrata</taxon>
        <taxon>Euteleostomi</taxon>
        <taxon>Mammalia</taxon>
        <taxon>Eutheria</taxon>
        <taxon>Euarchontoglires</taxon>
        <taxon>Primates</taxon>
        <taxon>Haplorrhini</taxon>
        <taxon>Catarrhini</taxon>
        <taxon>Cercopithecidae</taxon>
        <taxon>Cercopithecinae</taxon>
        <taxon>Macaca</taxon>
    </lineage>
</organism>
<proteinExistence type="predicted"/>
<evidence type="ECO:0000313" key="2">
    <source>
        <dbReference type="Proteomes" id="UP000233100"/>
    </source>
</evidence>
<dbReference type="PANTHER" id="PTHR46254:SF3">
    <property type="entry name" value="SECRETED PROTEIN"/>
    <property type="match status" value="1"/>
</dbReference>
<reference evidence="1" key="2">
    <citation type="submission" date="2025-08" db="UniProtKB">
        <authorList>
            <consortium name="Ensembl"/>
        </authorList>
    </citation>
    <scope>IDENTIFICATION</scope>
</reference>
<dbReference type="GeneTree" id="ENSGT00940000161627"/>
<dbReference type="AlphaFoldDB" id="A0A7N9CJB9"/>
<sequence length="105" mass="11648">MVQPLFFFFFEMESPFVSQAGVQWRDLSSLQPPPSGFRQFCLSHPSSWDYRCPPPHPANFCIFKTGFHHVGQASLKLLTSSDPPALASQSAGIIGVSHHAQPTFT</sequence>
<keyword evidence="2" id="KW-1185">Reference proteome</keyword>
<reference evidence="1 2" key="1">
    <citation type="submission" date="2013-03" db="EMBL/GenBank/DDBJ databases">
        <authorList>
            <person name="Warren W."/>
            <person name="Wilson R.K."/>
        </authorList>
    </citation>
    <scope>NUCLEOTIDE SEQUENCE</scope>
</reference>
<dbReference type="Ensembl" id="ENSMFAT00000096694.1">
    <property type="protein sequence ID" value="ENSMFAP00000051922.1"/>
    <property type="gene ID" value="ENSMFAG00000064226.1"/>
</dbReference>
<dbReference type="Proteomes" id="UP000233100">
    <property type="component" value="Chromosome 3"/>
</dbReference>
<protein>
    <submittedName>
        <fullName evidence="1">Uncharacterized protein</fullName>
    </submittedName>
</protein>
<dbReference type="PANTHER" id="PTHR46254">
    <property type="entry name" value="PROTEIN GVQW1-RELATED"/>
    <property type="match status" value="1"/>
</dbReference>
<dbReference type="PRINTS" id="PR02045">
    <property type="entry name" value="F138DOMAIN"/>
</dbReference>
<accession>A0A7N9CJB9</accession>
<reference evidence="1" key="3">
    <citation type="submission" date="2025-09" db="UniProtKB">
        <authorList>
            <consortium name="Ensembl"/>
        </authorList>
    </citation>
    <scope>IDENTIFICATION</scope>
</reference>